<dbReference type="AlphaFoldDB" id="A0A2C6KHX2"/>
<dbReference type="RefSeq" id="XP_067918434.1">
    <property type="nucleotide sequence ID" value="XM_068069590.1"/>
</dbReference>
<dbReference type="InterPro" id="IPR015655">
    <property type="entry name" value="PP2C"/>
</dbReference>
<proteinExistence type="predicted"/>
<keyword evidence="4" id="KW-1185">Reference proteome</keyword>
<evidence type="ECO:0000256" key="1">
    <source>
        <dbReference type="SAM" id="SignalP"/>
    </source>
</evidence>
<dbReference type="PANTHER" id="PTHR47992">
    <property type="entry name" value="PROTEIN PHOSPHATASE"/>
    <property type="match status" value="1"/>
</dbReference>
<dbReference type="SUPFAM" id="SSF81606">
    <property type="entry name" value="PP2C-like"/>
    <property type="match status" value="1"/>
</dbReference>
<dbReference type="GeneID" id="94432801"/>
<dbReference type="Proteomes" id="UP000221165">
    <property type="component" value="Unassembled WGS sequence"/>
</dbReference>
<feature type="domain" description="PPM-type phosphatase" evidence="2">
    <location>
        <begin position="76"/>
        <end position="372"/>
    </location>
</feature>
<dbReference type="CDD" id="cd00143">
    <property type="entry name" value="PP2Cc"/>
    <property type="match status" value="1"/>
</dbReference>
<organism evidence="3 4">
    <name type="scientific">Cystoisospora suis</name>
    <dbReference type="NCBI Taxonomy" id="483139"/>
    <lineage>
        <taxon>Eukaryota</taxon>
        <taxon>Sar</taxon>
        <taxon>Alveolata</taxon>
        <taxon>Apicomplexa</taxon>
        <taxon>Conoidasida</taxon>
        <taxon>Coccidia</taxon>
        <taxon>Eucoccidiorida</taxon>
        <taxon>Eimeriorina</taxon>
        <taxon>Sarcocystidae</taxon>
        <taxon>Cystoisospora</taxon>
    </lineage>
</organism>
<sequence>MRGPQLAAVVLGTLTSFLWSYSAGVAGAEFRESEAPSSSEAKCSGYLPGFTPDEKIRSAMEGDSEGRFKNIVLLTEAGMSVVAVTARNMRQSDQDAMIVTARLRNRPGMRLHALFDGHMSDKTARWLTDRAAGYFGELAEFTDEAIRNVFLRMDNDLGKQSVSGGSTGVFLFVEHVPQPERLSVADREIIDVGPGKPRPYNAKETVVGHAGTGFFKITVAHVGDSRALMRGSKGSLVLLTRDHLPADDAEKKRIKAAGGKITTGWLGEARINGRINMSRALGDHGLKNNPSLPLDKQLIIAVPEVRRFYALASESVFLACDGLFEGLELYEVEETISSKIRRTSLGSAIPEVVDNAIAAGLGDNVSVLYVHLGVPQGQPARVQQVVRNAAGETIAAVDRTHELEGKDVFSLPLY</sequence>
<comment type="caution">
    <text evidence="3">The sequence shown here is derived from an EMBL/GenBank/DDBJ whole genome shotgun (WGS) entry which is preliminary data.</text>
</comment>
<accession>A0A2C6KHX2</accession>
<dbReference type="Pfam" id="PF00481">
    <property type="entry name" value="PP2C"/>
    <property type="match status" value="1"/>
</dbReference>
<dbReference type="InterPro" id="IPR001932">
    <property type="entry name" value="PPM-type_phosphatase-like_dom"/>
</dbReference>
<dbReference type="VEuPathDB" id="ToxoDB:CSUI_009474"/>
<dbReference type="InterPro" id="IPR036457">
    <property type="entry name" value="PPM-type-like_dom_sf"/>
</dbReference>
<dbReference type="SMART" id="SM00332">
    <property type="entry name" value="PP2Cc"/>
    <property type="match status" value="1"/>
</dbReference>
<evidence type="ECO:0000313" key="4">
    <source>
        <dbReference type="Proteomes" id="UP000221165"/>
    </source>
</evidence>
<evidence type="ECO:0000259" key="2">
    <source>
        <dbReference type="PROSITE" id="PS51746"/>
    </source>
</evidence>
<dbReference type="EMBL" id="MIGC01005663">
    <property type="protein sequence ID" value="PHJ16709.1"/>
    <property type="molecule type" value="Genomic_DNA"/>
</dbReference>
<dbReference type="GO" id="GO:0004722">
    <property type="term" value="F:protein serine/threonine phosphatase activity"/>
    <property type="evidence" value="ECO:0007669"/>
    <property type="project" value="InterPro"/>
</dbReference>
<evidence type="ECO:0000313" key="3">
    <source>
        <dbReference type="EMBL" id="PHJ16709.1"/>
    </source>
</evidence>
<dbReference type="Gene3D" id="3.60.40.10">
    <property type="entry name" value="PPM-type phosphatase domain"/>
    <property type="match status" value="1"/>
</dbReference>
<feature type="chain" id="PRO_5013129862" evidence="1">
    <location>
        <begin position="28"/>
        <end position="414"/>
    </location>
</feature>
<feature type="signal peptide" evidence="1">
    <location>
        <begin position="1"/>
        <end position="27"/>
    </location>
</feature>
<dbReference type="PROSITE" id="PS51746">
    <property type="entry name" value="PPM_2"/>
    <property type="match status" value="1"/>
</dbReference>
<dbReference type="OrthoDB" id="10264738at2759"/>
<gene>
    <name evidence="3" type="ORF">CSUI_009474</name>
</gene>
<name>A0A2C6KHX2_9APIC</name>
<reference evidence="3 4" key="1">
    <citation type="journal article" date="2017" name="Int. J. Parasitol.">
        <title>The genome of the protozoan parasite Cystoisospora suis and a reverse vaccinology approach to identify vaccine candidates.</title>
        <authorList>
            <person name="Palmieri N."/>
            <person name="Shrestha A."/>
            <person name="Ruttkowski B."/>
            <person name="Beck T."/>
            <person name="Vogl C."/>
            <person name="Tomley F."/>
            <person name="Blake D.P."/>
            <person name="Joachim A."/>
        </authorList>
    </citation>
    <scope>NUCLEOTIDE SEQUENCE [LARGE SCALE GENOMIC DNA]</scope>
    <source>
        <strain evidence="3 4">Wien I</strain>
    </source>
</reference>
<protein>
    <submittedName>
        <fullName evidence="3">Protein phosphatase 2c domain-containing protein</fullName>
    </submittedName>
</protein>
<keyword evidence="1" id="KW-0732">Signal</keyword>